<organism evidence="2 3">
    <name type="scientific">Sphingobacterium humi</name>
    <dbReference type="NCBI Taxonomy" id="1796905"/>
    <lineage>
        <taxon>Bacteria</taxon>
        <taxon>Pseudomonadati</taxon>
        <taxon>Bacteroidota</taxon>
        <taxon>Sphingobacteriia</taxon>
        <taxon>Sphingobacteriales</taxon>
        <taxon>Sphingobacteriaceae</taxon>
        <taxon>Sphingobacterium</taxon>
    </lineage>
</organism>
<keyword evidence="1" id="KW-0812">Transmembrane</keyword>
<dbReference type="Proteomes" id="UP000435036">
    <property type="component" value="Unassembled WGS sequence"/>
</dbReference>
<evidence type="ECO:0000313" key="3">
    <source>
        <dbReference type="Proteomes" id="UP000435036"/>
    </source>
</evidence>
<dbReference type="AlphaFoldDB" id="A0A6N8KTS7"/>
<dbReference type="EMBL" id="WSQA01000001">
    <property type="protein sequence ID" value="MVZ60850.1"/>
    <property type="molecule type" value="Genomic_DNA"/>
</dbReference>
<keyword evidence="1" id="KW-1133">Transmembrane helix</keyword>
<evidence type="ECO:0008006" key="4">
    <source>
        <dbReference type="Google" id="ProtNLM"/>
    </source>
</evidence>
<keyword evidence="1" id="KW-0472">Membrane</keyword>
<dbReference type="OrthoDB" id="1493774at2"/>
<accession>A0A6N8KTS7</accession>
<dbReference type="InterPro" id="IPR008620">
    <property type="entry name" value="FixH"/>
</dbReference>
<gene>
    <name evidence="2" type="ORF">GQF63_02320</name>
</gene>
<dbReference type="RefSeq" id="WP_160367470.1">
    <property type="nucleotide sequence ID" value="NZ_WSQA01000001.1"/>
</dbReference>
<name>A0A6N8KTS7_9SPHI</name>
<proteinExistence type="predicted"/>
<comment type="caution">
    <text evidence="2">The sequence shown here is derived from an EMBL/GenBank/DDBJ whole genome shotgun (WGS) entry which is preliminary data.</text>
</comment>
<protein>
    <recommendedName>
        <fullName evidence="4">Nitrogen fixation protein FixH</fullName>
    </recommendedName>
</protein>
<evidence type="ECO:0000256" key="1">
    <source>
        <dbReference type="SAM" id="Phobius"/>
    </source>
</evidence>
<sequence>MNWGYRIVFGLAAFMLFIIGSTIYMVSKNKDTLEEDDYYEQSLHYDETYNKKESLLHDHAKPQVRVDQDTLYIQFTTKNNSGKLNFKRPDEGNLDISIPFSTATEKFNLPISTFKKGNWNLEIDWKNGANSYLSDHSVYRQ</sequence>
<evidence type="ECO:0000313" key="2">
    <source>
        <dbReference type="EMBL" id="MVZ60850.1"/>
    </source>
</evidence>
<reference evidence="2 3" key="1">
    <citation type="submission" date="2019-12" db="EMBL/GenBank/DDBJ databases">
        <authorList>
            <person name="Dong K."/>
        </authorList>
    </citation>
    <scope>NUCLEOTIDE SEQUENCE [LARGE SCALE GENOMIC DNA]</scope>
    <source>
        <strain evidence="2 3">JCM 31225</strain>
    </source>
</reference>
<dbReference type="Pfam" id="PF05751">
    <property type="entry name" value="FixH"/>
    <property type="match status" value="1"/>
</dbReference>
<keyword evidence="3" id="KW-1185">Reference proteome</keyword>
<feature type="transmembrane region" description="Helical" evidence="1">
    <location>
        <begin position="6"/>
        <end position="26"/>
    </location>
</feature>